<dbReference type="OrthoDB" id="513614at2759"/>
<dbReference type="InterPro" id="IPR002674">
    <property type="entry name" value="Ribosomal_eL43"/>
</dbReference>
<comment type="caution">
    <text evidence="7">The sequence shown here is derived from an EMBL/GenBank/DDBJ whole genome shotgun (WGS) entry which is preliminary data.</text>
</comment>
<dbReference type="NCBIfam" id="TIGR00280">
    <property type="entry name" value="eL43_euk_arch"/>
    <property type="match status" value="1"/>
</dbReference>
<feature type="compositionally biased region" description="Polar residues" evidence="5">
    <location>
        <begin position="1268"/>
        <end position="1278"/>
    </location>
</feature>
<dbReference type="InterPro" id="IPR051681">
    <property type="entry name" value="Ser/Thr_Kinases-Pseudokinases"/>
</dbReference>
<protein>
    <submittedName>
        <fullName evidence="7">60S ribosomal L37a</fullName>
    </submittedName>
</protein>
<evidence type="ECO:0000259" key="6">
    <source>
        <dbReference type="PROSITE" id="PS50011"/>
    </source>
</evidence>
<keyword evidence="2" id="KW-0862">Zinc</keyword>
<keyword evidence="3" id="KW-0689">Ribosomal protein</keyword>
<feature type="region of interest" description="Disordered" evidence="5">
    <location>
        <begin position="362"/>
        <end position="392"/>
    </location>
</feature>
<reference evidence="7 8" key="1">
    <citation type="journal article" date="2018" name="Plant J.">
        <title>Genome sequences of Chlorella sorokiniana UTEX 1602 and Micractinium conductrix SAG 241.80: implications to maltose excretion by a green alga.</title>
        <authorList>
            <person name="Arriola M.B."/>
            <person name="Velmurugan N."/>
            <person name="Zhang Y."/>
            <person name="Plunkett M.H."/>
            <person name="Hondzo H."/>
            <person name="Barney B.M."/>
        </authorList>
    </citation>
    <scope>NUCLEOTIDE SEQUENCE [LARGE SCALE GENOMIC DNA]</scope>
    <source>
        <strain evidence="8">UTEX 1602</strain>
    </source>
</reference>
<keyword evidence="4" id="KW-0687">Ribonucleoprotein</keyword>
<dbReference type="GO" id="GO:0004674">
    <property type="term" value="F:protein serine/threonine kinase activity"/>
    <property type="evidence" value="ECO:0007669"/>
    <property type="project" value="TreeGrafter"/>
</dbReference>
<dbReference type="InterPro" id="IPR008271">
    <property type="entry name" value="Ser/Thr_kinase_AS"/>
</dbReference>
<dbReference type="PROSITE" id="PS50011">
    <property type="entry name" value="PROTEIN_KINASE_DOM"/>
    <property type="match status" value="1"/>
</dbReference>
<dbReference type="GO" id="GO:1990904">
    <property type="term" value="C:ribonucleoprotein complex"/>
    <property type="evidence" value="ECO:0007669"/>
    <property type="project" value="UniProtKB-KW"/>
</dbReference>
<evidence type="ECO:0000256" key="4">
    <source>
        <dbReference type="ARBA" id="ARBA00023274"/>
    </source>
</evidence>
<dbReference type="InterPro" id="IPR027267">
    <property type="entry name" value="AH/BAR_dom_sf"/>
</dbReference>
<feature type="compositionally biased region" description="Polar residues" evidence="5">
    <location>
        <begin position="365"/>
        <end position="375"/>
    </location>
</feature>
<evidence type="ECO:0000256" key="3">
    <source>
        <dbReference type="ARBA" id="ARBA00022980"/>
    </source>
</evidence>
<dbReference type="SUPFAM" id="SSF57829">
    <property type="entry name" value="Zn-binding ribosomal proteins"/>
    <property type="match status" value="1"/>
</dbReference>
<sequence>MSKRTKKVGIVGKYGTRYGASLRKQIKKIEVSQHSKYFCSFCGKFAMKRQVVGIWKCKACNKTQAGGAYVLNTAASVTVRSTIRRLREQIENLQGEGPRLSKSLSISRQGSAAVNPFGQSKPAPPLWRESTAVTERAASQGLSFEALCGDSYIPPEDLRKPKPLGEGAFAVVDTAQLVRLPSGGGGGSSWPSGGSPRAHAQTVAVKRLKPHVLESEDDVLCFIQEARLLVNLRHPSIVEYIGLGAVDHSCPEAEWRTMYLVQEYANAGTLKKLLLTQMINPTKKLFSLEDAVRWAHQVAEGLAYLHQLNPMIIHRDLKAENVLLTRGSDGVTHAKLADFGLHKLIRRPGKAHLSFYHIKEEEGSAPTSPNLSQHDGSSHHGDPSLRMTANASSHSLNGLGQPGWQHGALLKAGLAPPAGLVRGQAALQGIQEGKKYDMTGQTGALTYMAPEVLLGSKYNEKVDVFSFGMVLYELLHRKMVVADLMYLGSIAEAEAFAFKVAAGYRCPISPELPDSLRQLVTECLAGDCDLRPSMSEVVSRLEAVRQSGELQEHEHRHGPSATAGCCTVIVMLREASDFMTQLKKAEKAISAMAAANVDAASVIKTVMCTPLPRRYEETAVAAGGAASGTTVGGEGFNADGVTRAMQSTQHKLETEVLAPLHRWQEVYKQLGARFKELESNRLEVDSRRRTVAELSHKVDALRAKLGRGGDAKQEGALEETIKRLQHKEAKLQVVSQTYVQQEQLLHRDFSTLIVDAQYLKAYAAAALRLEGHALLAAADAFGLQRAPSPPPASQLAATVGPPPAMAAMAPGMPDSSRASSAAGSAAGMPAPAARVSATGSDVGTPVAQPLTPLQRFPVTAQPVSAEARIDRSTANMGAGWRRWKEKVRESMPGTHTDLTSNARNKAMMKTATDFSMQVKKCEKAIRAAHAANAELLSTTKTVMSLPLPQTFEDTNAGAGGAAVALHQVGGPNFKADALSRVANESGHKLETEVLAPLTRWQDVHLQLVARFKELENTRLELDSRRRTVAEMSTKVSTMRTRLGTSGGGAKTEAKLDSTIRILSHKEAKLKVTTQNFDQQEALLARDLAALIADGQYLKHYVAAALRLQGGALLGAADAFGELTSGAVAAAPMPAGPSPGVTPTGAMAAAGMGAAGFGAAGAASISGVPPAAAVSGPGSHRSMSDGGNPYHTGSLSSGAAKAATLGGAPADTRSYTTGSQHGGTSKRYTEPEAGDQYVGTPPKSLDGAPAAGVRYPVAPAAAEQPPSDNPYSSVRYQYA</sequence>
<proteinExistence type="inferred from homology"/>
<dbReference type="SUPFAM" id="SSF56112">
    <property type="entry name" value="Protein kinase-like (PK-like)"/>
    <property type="match status" value="1"/>
</dbReference>
<feature type="compositionally biased region" description="Polar residues" evidence="5">
    <location>
        <begin position="1212"/>
        <end position="1222"/>
    </location>
</feature>
<evidence type="ECO:0000256" key="1">
    <source>
        <dbReference type="ARBA" id="ARBA00008672"/>
    </source>
</evidence>
<dbReference type="PANTHER" id="PTHR44329">
    <property type="entry name" value="SERINE/THREONINE-PROTEIN KINASE TNNI3K-RELATED"/>
    <property type="match status" value="1"/>
</dbReference>
<dbReference type="EMBL" id="LHPG02000009">
    <property type="protein sequence ID" value="PRW56338.1"/>
    <property type="molecule type" value="Genomic_DNA"/>
</dbReference>
<dbReference type="InterPro" id="IPR011009">
    <property type="entry name" value="Kinase-like_dom_sf"/>
</dbReference>
<dbReference type="InterPro" id="IPR001245">
    <property type="entry name" value="Ser-Thr/Tyr_kinase_cat_dom"/>
</dbReference>
<dbReference type="Pfam" id="PF07714">
    <property type="entry name" value="PK_Tyr_Ser-Thr"/>
    <property type="match status" value="2"/>
</dbReference>
<comment type="similarity">
    <text evidence="1">Belongs to the eukaryotic ribosomal protein eL43 family.</text>
</comment>
<dbReference type="PROSITE" id="PS00108">
    <property type="entry name" value="PROTEIN_KINASE_ST"/>
    <property type="match status" value="1"/>
</dbReference>
<dbReference type="PANTHER" id="PTHR44329:SF289">
    <property type="entry name" value="SERINE_THREONINE-PROTEIN KINASE VIK"/>
    <property type="match status" value="1"/>
</dbReference>
<feature type="compositionally biased region" description="Low complexity" evidence="5">
    <location>
        <begin position="1191"/>
        <end position="1209"/>
    </location>
</feature>
<dbReference type="HAMAP" id="MF_00327">
    <property type="entry name" value="Ribosomal_eL43"/>
    <property type="match status" value="1"/>
</dbReference>
<dbReference type="Gene3D" id="2.20.25.30">
    <property type="match status" value="1"/>
</dbReference>
<dbReference type="STRING" id="3076.A0A2P6TQM2"/>
<dbReference type="GO" id="GO:0003735">
    <property type="term" value="F:structural constituent of ribosome"/>
    <property type="evidence" value="ECO:0007669"/>
    <property type="project" value="InterPro"/>
</dbReference>
<evidence type="ECO:0000313" key="7">
    <source>
        <dbReference type="EMBL" id="PRW56338.1"/>
    </source>
</evidence>
<feature type="domain" description="Protein kinase" evidence="6">
    <location>
        <begin position="158"/>
        <end position="544"/>
    </location>
</feature>
<dbReference type="Pfam" id="PF01780">
    <property type="entry name" value="Ribosomal_L37ae"/>
    <property type="match status" value="1"/>
</dbReference>
<feature type="region of interest" description="Disordered" evidence="5">
    <location>
        <begin position="1167"/>
        <end position="1278"/>
    </location>
</feature>
<dbReference type="InterPro" id="IPR011331">
    <property type="entry name" value="Ribosomal_eL37/eL43"/>
</dbReference>
<dbReference type="GO" id="GO:0005524">
    <property type="term" value="F:ATP binding"/>
    <property type="evidence" value="ECO:0007669"/>
    <property type="project" value="InterPro"/>
</dbReference>
<dbReference type="InterPro" id="IPR000719">
    <property type="entry name" value="Prot_kinase_dom"/>
</dbReference>
<dbReference type="GO" id="GO:0006412">
    <property type="term" value="P:translation"/>
    <property type="evidence" value="ECO:0007669"/>
    <property type="project" value="InterPro"/>
</dbReference>
<organism evidence="7 8">
    <name type="scientific">Chlorella sorokiniana</name>
    <name type="common">Freshwater green alga</name>
    <dbReference type="NCBI Taxonomy" id="3076"/>
    <lineage>
        <taxon>Eukaryota</taxon>
        <taxon>Viridiplantae</taxon>
        <taxon>Chlorophyta</taxon>
        <taxon>core chlorophytes</taxon>
        <taxon>Trebouxiophyceae</taxon>
        <taxon>Chlorellales</taxon>
        <taxon>Chlorellaceae</taxon>
        <taxon>Chlorella clade</taxon>
        <taxon>Chlorella</taxon>
    </lineage>
</organism>
<dbReference type="SMART" id="SM00220">
    <property type="entry name" value="S_TKc"/>
    <property type="match status" value="1"/>
</dbReference>
<name>A0A2P6TQM2_CHLSO</name>
<evidence type="ECO:0000313" key="8">
    <source>
        <dbReference type="Proteomes" id="UP000239899"/>
    </source>
</evidence>
<accession>A0A2P6TQM2</accession>
<dbReference type="Gene3D" id="1.20.1270.60">
    <property type="entry name" value="Arfaptin homology (AH) domain/BAR domain"/>
    <property type="match status" value="2"/>
</dbReference>
<dbReference type="FunFam" id="2.20.25.30:FF:000002">
    <property type="entry name" value="60S ribosomal protein L37a"/>
    <property type="match status" value="1"/>
</dbReference>
<keyword evidence="8" id="KW-1185">Reference proteome</keyword>
<evidence type="ECO:0000256" key="2">
    <source>
        <dbReference type="ARBA" id="ARBA00022833"/>
    </source>
</evidence>
<dbReference type="InterPro" id="IPR011332">
    <property type="entry name" value="Ribosomal_zn-bd"/>
</dbReference>
<gene>
    <name evidence="7" type="ORF">C2E21_4984</name>
</gene>
<dbReference type="GO" id="GO:0005840">
    <property type="term" value="C:ribosome"/>
    <property type="evidence" value="ECO:0007669"/>
    <property type="project" value="UniProtKB-KW"/>
</dbReference>
<dbReference type="Proteomes" id="UP000239899">
    <property type="component" value="Unassembled WGS sequence"/>
</dbReference>
<evidence type="ECO:0000256" key="5">
    <source>
        <dbReference type="SAM" id="MobiDB-lite"/>
    </source>
</evidence>
<dbReference type="AlphaFoldDB" id="A0A2P6TQM2"/>
<dbReference type="Gene3D" id="1.10.510.10">
    <property type="entry name" value="Transferase(Phosphotransferase) domain 1"/>
    <property type="match status" value="2"/>
</dbReference>